<feature type="region of interest" description="Disordered" evidence="1">
    <location>
        <begin position="39"/>
        <end position="106"/>
    </location>
</feature>
<dbReference type="Proteomes" id="UP000030392">
    <property type="component" value="Unassembled WGS sequence"/>
</dbReference>
<protein>
    <recommendedName>
        <fullName evidence="4">Lipoprotein</fullName>
    </recommendedName>
</protein>
<reference evidence="3" key="1">
    <citation type="journal article" date="2014" name="Sci. Data">
        <title>Genomes of diverse isolates of the marine cyanobacterium Prochlorococcus.</title>
        <authorList>
            <person name="Biller S."/>
            <person name="Berube P."/>
            <person name="Thompson J."/>
            <person name="Kelly L."/>
            <person name="Roggensack S."/>
            <person name="Awad L."/>
            <person name="Roache-Johnson K."/>
            <person name="Ding H."/>
            <person name="Giovannoni S.J."/>
            <person name="Moore L.R."/>
            <person name="Chisholm S.W."/>
        </authorList>
    </citation>
    <scope>NUCLEOTIDE SEQUENCE [LARGE SCALE GENOMIC DNA]</scope>
    <source>
        <strain evidence="3">PAC1</strain>
    </source>
</reference>
<dbReference type="AlphaFoldDB" id="A0A0A2C2X3"/>
<accession>A0A0A2C2X3</accession>
<sequence>MNISRIVEKIFIRSFLIVTLFAVQSCSNTLIGEKLESSFDSMEKPRTSEKTNIKPQKPNEKTKIKSILKDDKKENKNAFANTVKENSISNKDRLSKKTTKSKKKTIFNPQPYRIILRLSGANPSAPAETVTEALRTAGVQFEVEKIERFDAEDLSKDSSFKR</sequence>
<feature type="compositionally biased region" description="Basic residues" evidence="1">
    <location>
        <begin position="96"/>
        <end position="105"/>
    </location>
</feature>
<gene>
    <name evidence="2" type="ORF">EV03_1635</name>
</gene>
<dbReference type="EMBL" id="JNAX01000015">
    <property type="protein sequence ID" value="KGG19255.1"/>
    <property type="molecule type" value="Genomic_DNA"/>
</dbReference>
<evidence type="ECO:0000313" key="2">
    <source>
        <dbReference type="EMBL" id="KGG19255.1"/>
    </source>
</evidence>
<dbReference type="PROSITE" id="PS51257">
    <property type="entry name" value="PROKAR_LIPOPROTEIN"/>
    <property type="match status" value="1"/>
</dbReference>
<proteinExistence type="predicted"/>
<evidence type="ECO:0008006" key="4">
    <source>
        <dbReference type="Google" id="ProtNLM"/>
    </source>
</evidence>
<organism evidence="2 3">
    <name type="scientific">Prochlorococcus marinus str. PAC1</name>
    <dbReference type="NCBI Taxonomy" id="59924"/>
    <lineage>
        <taxon>Bacteria</taxon>
        <taxon>Bacillati</taxon>
        <taxon>Cyanobacteriota</taxon>
        <taxon>Cyanophyceae</taxon>
        <taxon>Synechococcales</taxon>
        <taxon>Prochlorococcaceae</taxon>
        <taxon>Prochlorococcus</taxon>
    </lineage>
</organism>
<evidence type="ECO:0000313" key="3">
    <source>
        <dbReference type="Proteomes" id="UP000030392"/>
    </source>
</evidence>
<dbReference type="RefSeq" id="WP_036906787.1">
    <property type="nucleotide sequence ID" value="NZ_CP138967.1"/>
</dbReference>
<feature type="compositionally biased region" description="Basic and acidic residues" evidence="1">
    <location>
        <begin position="39"/>
        <end position="76"/>
    </location>
</feature>
<feature type="compositionally biased region" description="Polar residues" evidence="1">
    <location>
        <begin position="78"/>
        <end position="89"/>
    </location>
</feature>
<comment type="caution">
    <text evidence="2">The sequence shown here is derived from an EMBL/GenBank/DDBJ whole genome shotgun (WGS) entry which is preliminary data.</text>
</comment>
<evidence type="ECO:0000256" key="1">
    <source>
        <dbReference type="SAM" id="MobiDB-lite"/>
    </source>
</evidence>
<name>A0A0A2C2X3_PROMR</name>